<dbReference type="InterPro" id="IPR001242">
    <property type="entry name" value="Condensation_dom"/>
</dbReference>
<dbReference type="PROSITE" id="PS50075">
    <property type="entry name" value="CARRIER"/>
    <property type="match status" value="1"/>
</dbReference>
<evidence type="ECO:0000259" key="4">
    <source>
        <dbReference type="PROSITE" id="PS50075"/>
    </source>
</evidence>
<keyword evidence="2" id="KW-0596">Phosphopantetheine</keyword>
<dbReference type="InterPro" id="IPR010071">
    <property type="entry name" value="AA_adenyl_dom"/>
</dbReference>
<evidence type="ECO:0000313" key="6">
    <source>
        <dbReference type="Proteomes" id="UP000309128"/>
    </source>
</evidence>
<dbReference type="PANTHER" id="PTHR45527">
    <property type="entry name" value="NONRIBOSOMAL PEPTIDE SYNTHETASE"/>
    <property type="match status" value="1"/>
</dbReference>
<dbReference type="Gene3D" id="3.40.50.12780">
    <property type="entry name" value="N-terminal domain of ligase-like"/>
    <property type="match status" value="1"/>
</dbReference>
<keyword evidence="6" id="KW-1185">Reference proteome</keyword>
<dbReference type="Pfam" id="PF00501">
    <property type="entry name" value="AMP-binding"/>
    <property type="match status" value="1"/>
</dbReference>
<dbReference type="PROSITE" id="PS00012">
    <property type="entry name" value="PHOSPHOPANTETHEINE"/>
    <property type="match status" value="1"/>
</dbReference>
<dbReference type="FunFam" id="1.10.1200.10:FF:000016">
    <property type="entry name" value="Non-ribosomal peptide synthase"/>
    <property type="match status" value="1"/>
</dbReference>
<evidence type="ECO:0000256" key="2">
    <source>
        <dbReference type="ARBA" id="ARBA00022450"/>
    </source>
</evidence>
<dbReference type="GO" id="GO:0003824">
    <property type="term" value="F:catalytic activity"/>
    <property type="evidence" value="ECO:0007669"/>
    <property type="project" value="InterPro"/>
</dbReference>
<dbReference type="InterPro" id="IPR029058">
    <property type="entry name" value="AB_hydrolase_fold"/>
</dbReference>
<dbReference type="Gene3D" id="3.40.50.1820">
    <property type="entry name" value="alpha/beta hydrolase"/>
    <property type="match status" value="1"/>
</dbReference>
<dbReference type="GO" id="GO:0043041">
    <property type="term" value="P:amino acid activation for nonribosomal peptide biosynthetic process"/>
    <property type="evidence" value="ECO:0007669"/>
    <property type="project" value="TreeGrafter"/>
</dbReference>
<keyword evidence="3" id="KW-0597">Phosphoprotein</keyword>
<dbReference type="FunFam" id="3.30.300.30:FF:000010">
    <property type="entry name" value="Enterobactin synthetase component F"/>
    <property type="match status" value="1"/>
</dbReference>
<dbReference type="InterPro" id="IPR042099">
    <property type="entry name" value="ANL_N_sf"/>
</dbReference>
<dbReference type="GO" id="GO:0044550">
    <property type="term" value="P:secondary metabolite biosynthetic process"/>
    <property type="evidence" value="ECO:0007669"/>
    <property type="project" value="TreeGrafter"/>
</dbReference>
<sequence>AYVIYTSGSTGRPKGVVVSHRSIVNRLVWMRDHYGFGPGDRVMQKTPTVFDVSVWELFGTLVSGATLVLARPGGHRDPGYVAELVRAQRVSVMHFVPSMLDAFVLAVGGVELPSLRLVVCSGEALPLETQSRFFAAFAGVELHNLYGPTEAAVDVTAWRCDAGQGQGLVPIGAPVANTQVFVVDGRLEPVAVGVVGELYLAGVQLARGYVGRAGLTAERFVACPFAVGGRMYRTGDLVKWTPDGQLVFLGRVDEQVKIRGFRIEPGEIEAALLAHPRVVQAAVVAREDVPGDKRLAAYVVPAGEDIDPGGMREFVAGLLPEYMVPAAVVVLDELPLTVNGKLNRQALPAPEYASGSGRGPATVQEEILCAVFADVLGVPSVGMDDDFFRLGGHSLLAVRLVERLRARGVSVPVRALFEAPTPARLARAAETVSEIAPPNLIPADAERITPEMLPLVDLSQAEIDLAVASVQGGAVNVADIYPLTPLQEGMLFHHLLAGDGTDVYVTIRVLEFDSRDILDSFVQVAQQMIDRHDIYRTAVVWDGLREPVQVVLRQAVLPMVEHVLDSPGVDPADALLAVAGTTMDLGRAPLMDMHVAEVAGGRWLGLIRLHHMAQDRTTLDLLTQERRAVQSGKEQPAKVLPFRNYVAQTREVSRAEHERFFAELLGDVTEPTAPYGLLDVRGDGSDVVAEVIPIPDETIVALRQVAQRMGVSPATVTHVAWARVVSALSGRDDVVFGTVLFGRMNAGEGADQVLGPFINTLPVRLRTGHVGLREAVEEMRAQLAALLEHEHAPLAIAQQASGVPANTPVFTSLFNYRHPRAGATAAPERQEADGVRTVRVRERTNYPLSVAVNDPGHEMSLTVEAVTPIDTGAVGRLMCTALKNMVTALTSTLDGGPDVALHAVGVLELWERELLVGGWNDTGVGV</sequence>
<reference evidence="5 6" key="1">
    <citation type="submission" date="2019-05" db="EMBL/GenBank/DDBJ databases">
        <title>Draft genome sequence of Nonomuraea turkmeniaca DSM 43926.</title>
        <authorList>
            <person name="Saricaoglu S."/>
            <person name="Isik K."/>
        </authorList>
    </citation>
    <scope>NUCLEOTIDE SEQUENCE [LARGE SCALE GENOMIC DNA]</scope>
    <source>
        <strain evidence="5 6">DSM 43926</strain>
    </source>
</reference>
<dbReference type="InterPro" id="IPR000873">
    <property type="entry name" value="AMP-dep_synth/lig_dom"/>
</dbReference>
<evidence type="ECO:0000313" key="5">
    <source>
        <dbReference type="EMBL" id="TMR04154.1"/>
    </source>
</evidence>
<dbReference type="SUPFAM" id="SSF56801">
    <property type="entry name" value="Acetyl-CoA synthetase-like"/>
    <property type="match status" value="1"/>
</dbReference>
<name>A0A5S4EUT8_9ACTN</name>
<dbReference type="InterPro" id="IPR025110">
    <property type="entry name" value="AMP-bd_C"/>
</dbReference>
<dbReference type="Pfam" id="PF00550">
    <property type="entry name" value="PP-binding"/>
    <property type="match status" value="1"/>
</dbReference>
<dbReference type="Pfam" id="PF13193">
    <property type="entry name" value="AMP-binding_C"/>
    <property type="match status" value="1"/>
</dbReference>
<dbReference type="Gene3D" id="3.30.559.30">
    <property type="entry name" value="Nonribosomal peptide synthetase, condensation domain"/>
    <property type="match status" value="1"/>
</dbReference>
<dbReference type="InterPro" id="IPR006162">
    <property type="entry name" value="Ppantetheine_attach_site"/>
</dbReference>
<dbReference type="GO" id="GO:0005737">
    <property type="term" value="C:cytoplasm"/>
    <property type="evidence" value="ECO:0007669"/>
    <property type="project" value="TreeGrafter"/>
</dbReference>
<organism evidence="5 6">
    <name type="scientific">Nonomuraea turkmeniaca</name>
    <dbReference type="NCBI Taxonomy" id="103838"/>
    <lineage>
        <taxon>Bacteria</taxon>
        <taxon>Bacillati</taxon>
        <taxon>Actinomycetota</taxon>
        <taxon>Actinomycetes</taxon>
        <taxon>Streptosporangiales</taxon>
        <taxon>Streptosporangiaceae</taxon>
        <taxon>Nonomuraea</taxon>
    </lineage>
</organism>
<dbReference type="GO" id="GO:0008610">
    <property type="term" value="P:lipid biosynthetic process"/>
    <property type="evidence" value="ECO:0007669"/>
    <property type="project" value="UniProtKB-ARBA"/>
</dbReference>
<dbReference type="SUPFAM" id="SSF47336">
    <property type="entry name" value="ACP-like"/>
    <property type="match status" value="1"/>
</dbReference>
<accession>A0A5S4EUT8</accession>
<dbReference type="NCBIfam" id="TIGR01733">
    <property type="entry name" value="AA-adenyl-dom"/>
    <property type="match status" value="1"/>
</dbReference>
<proteinExistence type="predicted"/>
<feature type="non-terminal residue" evidence="5">
    <location>
        <position position="926"/>
    </location>
</feature>
<dbReference type="PANTHER" id="PTHR45527:SF1">
    <property type="entry name" value="FATTY ACID SYNTHASE"/>
    <property type="match status" value="1"/>
</dbReference>
<feature type="domain" description="Carrier" evidence="4">
    <location>
        <begin position="359"/>
        <end position="433"/>
    </location>
</feature>
<feature type="non-terminal residue" evidence="5">
    <location>
        <position position="1"/>
    </location>
</feature>
<dbReference type="AlphaFoldDB" id="A0A5S4EUT8"/>
<dbReference type="FunFam" id="3.40.50.980:FF:000002">
    <property type="entry name" value="Enterobactin synthetase component F"/>
    <property type="match status" value="1"/>
</dbReference>
<dbReference type="Gene3D" id="3.30.300.30">
    <property type="match status" value="1"/>
</dbReference>
<dbReference type="InterPro" id="IPR009081">
    <property type="entry name" value="PP-bd_ACP"/>
</dbReference>
<comment type="caution">
    <text evidence="5">The sequence shown here is derived from an EMBL/GenBank/DDBJ whole genome shotgun (WGS) entry which is preliminary data.</text>
</comment>
<dbReference type="CDD" id="cd19544">
    <property type="entry name" value="E-C_NRPS"/>
    <property type="match status" value="1"/>
</dbReference>
<comment type="cofactor">
    <cofactor evidence="1">
        <name>pantetheine 4'-phosphate</name>
        <dbReference type="ChEBI" id="CHEBI:47942"/>
    </cofactor>
</comment>
<dbReference type="InterPro" id="IPR045851">
    <property type="entry name" value="AMP-bd_C_sf"/>
</dbReference>
<dbReference type="InterPro" id="IPR020806">
    <property type="entry name" value="PKS_PP-bd"/>
</dbReference>
<dbReference type="SMART" id="SM00823">
    <property type="entry name" value="PKS_PP"/>
    <property type="match status" value="1"/>
</dbReference>
<dbReference type="GO" id="GO:0031177">
    <property type="term" value="F:phosphopantetheine binding"/>
    <property type="evidence" value="ECO:0007669"/>
    <property type="project" value="InterPro"/>
</dbReference>
<dbReference type="InterPro" id="IPR036736">
    <property type="entry name" value="ACP-like_sf"/>
</dbReference>
<evidence type="ECO:0000256" key="3">
    <source>
        <dbReference type="ARBA" id="ARBA00022553"/>
    </source>
</evidence>
<dbReference type="InterPro" id="IPR023213">
    <property type="entry name" value="CAT-like_dom_sf"/>
</dbReference>
<evidence type="ECO:0000256" key="1">
    <source>
        <dbReference type="ARBA" id="ARBA00001957"/>
    </source>
</evidence>
<dbReference type="EMBL" id="VCKY01000472">
    <property type="protein sequence ID" value="TMR04154.1"/>
    <property type="molecule type" value="Genomic_DNA"/>
</dbReference>
<dbReference type="GO" id="GO:0072330">
    <property type="term" value="P:monocarboxylic acid biosynthetic process"/>
    <property type="evidence" value="ECO:0007669"/>
    <property type="project" value="UniProtKB-ARBA"/>
</dbReference>
<dbReference type="Proteomes" id="UP000309128">
    <property type="component" value="Unassembled WGS sequence"/>
</dbReference>
<dbReference type="FunFam" id="2.30.38.10:FF:000001">
    <property type="entry name" value="Non-ribosomal peptide synthetase PvdI"/>
    <property type="match status" value="1"/>
</dbReference>
<dbReference type="Gene3D" id="3.30.559.10">
    <property type="entry name" value="Chloramphenicol acetyltransferase-like domain"/>
    <property type="match status" value="1"/>
</dbReference>
<dbReference type="InterPro" id="IPR020845">
    <property type="entry name" value="AMP-binding_CS"/>
</dbReference>
<dbReference type="OrthoDB" id="2472181at2"/>
<dbReference type="SUPFAM" id="SSF52777">
    <property type="entry name" value="CoA-dependent acyltransferases"/>
    <property type="match status" value="2"/>
</dbReference>
<protein>
    <submittedName>
        <fullName evidence="5">Amino acid adenylation domain-containing protein</fullName>
    </submittedName>
</protein>
<gene>
    <name evidence="5" type="ORF">ETD86_53740</name>
</gene>
<dbReference type="PROSITE" id="PS00455">
    <property type="entry name" value="AMP_BINDING"/>
    <property type="match status" value="1"/>
</dbReference>
<dbReference type="Pfam" id="PF00668">
    <property type="entry name" value="Condensation"/>
    <property type="match status" value="1"/>
</dbReference>